<sequence>MPFVADLDDLERVVAELASCGTDLGALLDEVDAGVAALHLTWSGAAADAHRAAQATWRAGFREMREALDLLRCVGQVAHDNYDAAARANVAMWGQVR</sequence>
<name>A0A7X0RF56_9ACTN</name>
<evidence type="ECO:0000256" key="1">
    <source>
        <dbReference type="RuleBase" id="RU362001"/>
    </source>
</evidence>
<dbReference type="SUPFAM" id="SSF140453">
    <property type="entry name" value="EsxAB dimer-like"/>
    <property type="match status" value="1"/>
</dbReference>
<reference evidence="2 3" key="1">
    <citation type="submission" date="2020-08" db="EMBL/GenBank/DDBJ databases">
        <authorList>
            <person name="Seo M.-J."/>
        </authorList>
    </citation>
    <scope>NUCLEOTIDE SEQUENCE [LARGE SCALE GENOMIC DNA]</scope>
    <source>
        <strain evidence="2 3">KIGAM211</strain>
    </source>
</reference>
<dbReference type="InterPro" id="IPR036689">
    <property type="entry name" value="ESAT-6-like_sf"/>
</dbReference>
<comment type="similarity">
    <text evidence="1">Belongs to the WXG100 family.</text>
</comment>
<accession>A0A7X0RF56</accession>
<gene>
    <name evidence="2" type="ORF">H5V45_07390</name>
</gene>
<comment type="caution">
    <text evidence="2">The sequence shown here is derived from an EMBL/GenBank/DDBJ whole genome shotgun (WGS) entry which is preliminary data.</text>
</comment>
<keyword evidence="3" id="KW-1185">Reference proteome</keyword>
<dbReference type="Proteomes" id="UP000523955">
    <property type="component" value="Unassembled WGS sequence"/>
</dbReference>
<dbReference type="AlphaFoldDB" id="A0A7X0RF56"/>
<organism evidence="2 3">
    <name type="scientific">Nocardioides luti</name>
    <dbReference type="NCBI Taxonomy" id="2761101"/>
    <lineage>
        <taxon>Bacteria</taxon>
        <taxon>Bacillati</taxon>
        <taxon>Actinomycetota</taxon>
        <taxon>Actinomycetes</taxon>
        <taxon>Propionibacteriales</taxon>
        <taxon>Nocardioidaceae</taxon>
        <taxon>Nocardioides</taxon>
    </lineage>
</organism>
<dbReference type="NCBIfam" id="TIGR03930">
    <property type="entry name" value="WXG100_ESAT6"/>
    <property type="match status" value="1"/>
</dbReference>
<dbReference type="Pfam" id="PF06013">
    <property type="entry name" value="WXG100"/>
    <property type="match status" value="1"/>
</dbReference>
<protein>
    <recommendedName>
        <fullName evidence="1">ESAT-6-like protein</fullName>
    </recommendedName>
</protein>
<evidence type="ECO:0000313" key="3">
    <source>
        <dbReference type="Proteomes" id="UP000523955"/>
    </source>
</evidence>
<evidence type="ECO:0000313" key="2">
    <source>
        <dbReference type="EMBL" id="MBB6627142.1"/>
    </source>
</evidence>
<dbReference type="InterPro" id="IPR010310">
    <property type="entry name" value="T7SS_ESAT-6-like"/>
</dbReference>
<dbReference type="EMBL" id="JACKXE010000001">
    <property type="protein sequence ID" value="MBB6627142.1"/>
    <property type="molecule type" value="Genomic_DNA"/>
</dbReference>
<dbReference type="Gene3D" id="1.10.287.1060">
    <property type="entry name" value="ESAT-6-like"/>
    <property type="match status" value="1"/>
</dbReference>
<proteinExistence type="inferred from homology"/>